<dbReference type="RefSeq" id="WP_252443041.1">
    <property type="nucleotide sequence ID" value="NZ_JAMWYK010000003.1"/>
</dbReference>
<dbReference type="InterPro" id="IPR022263">
    <property type="entry name" value="KxYKxGKxW"/>
</dbReference>
<sequence length="190" mass="21752">MLKEHKKMYKAGKNWLIMGITSFAVVGAVSQLDNMGIKSAKAVMPNQSKQVASADQRDFNTKPYVGYIMGNEIDFDSYEDAIVGRYMDIPVTHLLDSDNHYLNMGFQNVYVHLDPDTGMLYASIMQSYSKLLIRQDTGQEIEFHWNPPFGPGTPDHAFPIYDMTRDGSYVKKLDKNKCIKYFELRPLNTF</sequence>
<evidence type="ECO:0000313" key="3">
    <source>
        <dbReference type="Proteomes" id="UP001523234"/>
    </source>
</evidence>
<dbReference type="Proteomes" id="UP001523234">
    <property type="component" value="Unassembled WGS sequence"/>
</dbReference>
<dbReference type="EMBL" id="JAMWYK010000003">
    <property type="protein sequence ID" value="MCO0832152.1"/>
    <property type="molecule type" value="Genomic_DNA"/>
</dbReference>
<evidence type="ECO:0000313" key="2">
    <source>
        <dbReference type="EMBL" id="MCO0832152.1"/>
    </source>
</evidence>
<evidence type="ECO:0000256" key="1">
    <source>
        <dbReference type="ARBA" id="ARBA00022729"/>
    </source>
</evidence>
<keyword evidence="1" id="KW-0732">Signal</keyword>
<name>A0ABT0ZQ77_9LACO</name>
<reference evidence="2 3" key="1">
    <citation type="submission" date="2022-06" db="EMBL/GenBank/DDBJ databases">
        <title>Fructobacillus taiwanensis sp. nov., isolated from the honeybee.</title>
        <authorList>
            <person name="Chen Y.-S."/>
            <person name="Wang L.-T."/>
            <person name="Lee Y.-S."/>
            <person name="Chang Y.-C."/>
            <person name="Wu H.-C."/>
            <person name="Liao C.-Y."/>
            <person name="Chen W.-H."/>
            <person name="Deng J.-N."/>
            <person name="Wang Y.-H."/>
        </authorList>
    </citation>
    <scope>NUCLEOTIDE SEQUENCE [LARGE SCALE GENOMIC DNA]</scope>
    <source>
        <strain evidence="2 3">W13</strain>
    </source>
</reference>
<gene>
    <name evidence="2" type="ORF">NFX39_03490</name>
</gene>
<dbReference type="NCBIfam" id="TIGR03715">
    <property type="entry name" value="KxYKxGKxW"/>
    <property type="match status" value="1"/>
</dbReference>
<proteinExistence type="predicted"/>
<accession>A0ABT0ZQ77</accession>
<protein>
    <submittedName>
        <fullName evidence="2">KxYKxGKxW signal peptide domain-containing protein</fullName>
    </submittedName>
</protein>
<dbReference type="Pfam" id="PF19258">
    <property type="entry name" value="KxYKxGKxW_sig"/>
    <property type="match status" value="1"/>
</dbReference>
<keyword evidence="3" id="KW-1185">Reference proteome</keyword>
<comment type="caution">
    <text evidence="2">The sequence shown here is derived from an EMBL/GenBank/DDBJ whole genome shotgun (WGS) entry which is preliminary data.</text>
</comment>
<organism evidence="2 3">
    <name type="scientific">Fructobacillus apis</name>
    <dbReference type="NCBI Taxonomy" id="2935017"/>
    <lineage>
        <taxon>Bacteria</taxon>
        <taxon>Bacillati</taxon>
        <taxon>Bacillota</taxon>
        <taxon>Bacilli</taxon>
        <taxon>Lactobacillales</taxon>
        <taxon>Lactobacillaceae</taxon>
        <taxon>Fructobacillus</taxon>
    </lineage>
</organism>